<organism evidence="6 7">
    <name type="scientific">Porites evermanni</name>
    <dbReference type="NCBI Taxonomy" id="104178"/>
    <lineage>
        <taxon>Eukaryota</taxon>
        <taxon>Metazoa</taxon>
        <taxon>Cnidaria</taxon>
        <taxon>Anthozoa</taxon>
        <taxon>Hexacorallia</taxon>
        <taxon>Scleractinia</taxon>
        <taxon>Fungiina</taxon>
        <taxon>Poritidae</taxon>
        <taxon>Porites</taxon>
    </lineage>
</organism>
<evidence type="ECO:0000313" key="6">
    <source>
        <dbReference type="EMBL" id="CAH3023967.1"/>
    </source>
</evidence>
<dbReference type="Pfam" id="PF12947">
    <property type="entry name" value="EGF_3"/>
    <property type="match status" value="1"/>
</dbReference>
<dbReference type="SMART" id="SM00179">
    <property type="entry name" value="EGF_CA"/>
    <property type="match status" value="1"/>
</dbReference>
<evidence type="ECO:0000256" key="3">
    <source>
        <dbReference type="ARBA" id="ARBA00023157"/>
    </source>
</evidence>
<proteinExistence type="predicted"/>
<evidence type="ECO:0000313" key="7">
    <source>
        <dbReference type="Proteomes" id="UP001159427"/>
    </source>
</evidence>
<dbReference type="SUPFAM" id="SSF57196">
    <property type="entry name" value="EGF/Laminin"/>
    <property type="match status" value="1"/>
</dbReference>
<dbReference type="Proteomes" id="UP001159427">
    <property type="component" value="Unassembled WGS sequence"/>
</dbReference>
<keyword evidence="1 4" id="KW-0245">EGF-like domain</keyword>
<reference evidence="6 7" key="1">
    <citation type="submission" date="2022-05" db="EMBL/GenBank/DDBJ databases">
        <authorList>
            <consortium name="Genoscope - CEA"/>
            <person name="William W."/>
        </authorList>
    </citation>
    <scope>NUCLEOTIDE SEQUENCE [LARGE SCALE GENOMIC DNA]</scope>
</reference>
<protein>
    <recommendedName>
        <fullName evidence="5">EGF-like domain-containing protein</fullName>
    </recommendedName>
</protein>
<dbReference type="InterPro" id="IPR024731">
    <property type="entry name" value="NELL2-like_EGF"/>
</dbReference>
<evidence type="ECO:0000259" key="5">
    <source>
        <dbReference type="PROSITE" id="PS50026"/>
    </source>
</evidence>
<feature type="domain" description="EGF-like" evidence="5">
    <location>
        <begin position="68"/>
        <end position="108"/>
    </location>
</feature>
<evidence type="ECO:0000256" key="2">
    <source>
        <dbReference type="ARBA" id="ARBA00022729"/>
    </source>
</evidence>
<evidence type="ECO:0000256" key="4">
    <source>
        <dbReference type="PROSITE-ProRule" id="PRU00076"/>
    </source>
</evidence>
<accession>A0ABN8MAI8</accession>
<dbReference type="SMART" id="SM00181">
    <property type="entry name" value="EGF"/>
    <property type="match status" value="1"/>
</dbReference>
<dbReference type="CDD" id="cd00054">
    <property type="entry name" value="EGF_CA"/>
    <property type="match status" value="1"/>
</dbReference>
<dbReference type="PROSITE" id="PS00010">
    <property type="entry name" value="ASX_HYDROXYL"/>
    <property type="match status" value="1"/>
</dbReference>
<dbReference type="PROSITE" id="PS50026">
    <property type="entry name" value="EGF_3"/>
    <property type="match status" value="1"/>
</dbReference>
<dbReference type="InterPro" id="IPR000152">
    <property type="entry name" value="EGF-type_Asp/Asn_hydroxyl_site"/>
</dbReference>
<keyword evidence="7" id="KW-1185">Reference proteome</keyword>
<dbReference type="EMBL" id="CALNXI010000283">
    <property type="protein sequence ID" value="CAH3023967.1"/>
    <property type="molecule type" value="Genomic_DNA"/>
</dbReference>
<keyword evidence="2" id="KW-0732">Signal</keyword>
<dbReference type="InterPro" id="IPR000742">
    <property type="entry name" value="EGF"/>
</dbReference>
<dbReference type="PROSITE" id="PS01186">
    <property type="entry name" value="EGF_2"/>
    <property type="match status" value="1"/>
</dbReference>
<gene>
    <name evidence="6" type="ORF">PEVE_00021140</name>
</gene>
<comment type="caution">
    <text evidence="6">The sequence shown here is derived from an EMBL/GenBank/DDBJ whole genome shotgun (WGS) entry which is preliminary data.</text>
</comment>
<evidence type="ECO:0000256" key="1">
    <source>
        <dbReference type="ARBA" id="ARBA00022536"/>
    </source>
</evidence>
<sequence length="115" mass="12661">MASTLRMRTTMSPNKGETAVHGCHCRGDMVVLMRKVLAITRSWYTDGKVPSQQGAPTTYNLAYWKFPSRYECKTGLHNCHDDAYCTNTKGSFTCTCKQGYSGDGVNCTGSKPYGA</sequence>
<dbReference type="Gene3D" id="2.10.25.10">
    <property type="entry name" value="Laminin"/>
    <property type="match status" value="1"/>
</dbReference>
<dbReference type="InterPro" id="IPR001881">
    <property type="entry name" value="EGF-like_Ca-bd_dom"/>
</dbReference>
<comment type="caution">
    <text evidence="4">Lacks conserved residue(s) required for the propagation of feature annotation.</text>
</comment>
<keyword evidence="3" id="KW-1015">Disulfide bond</keyword>
<name>A0ABN8MAI8_9CNID</name>